<dbReference type="EMBL" id="SOYY01000002">
    <property type="protein sequence ID" value="KAA0724683.1"/>
    <property type="molecule type" value="Genomic_DNA"/>
</dbReference>
<dbReference type="Proteomes" id="UP000324632">
    <property type="component" value="Chromosome 2"/>
</dbReference>
<dbReference type="AlphaFoldDB" id="A0A5A9PS04"/>
<evidence type="ECO:0000313" key="2">
    <source>
        <dbReference type="Proteomes" id="UP000324632"/>
    </source>
</evidence>
<name>A0A5A9PS04_9TELE</name>
<proteinExistence type="predicted"/>
<evidence type="ECO:0000313" key="1">
    <source>
        <dbReference type="EMBL" id="KAA0724683.1"/>
    </source>
</evidence>
<protein>
    <submittedName>
        <fullName evidence="1">Uncharacterized protein</fullName>
    </submittedName>
</protein>
<reference evidence="1 2" key="1">
    <citation type="journal article" date="2019" name="Mol. Ecol. Resour.">
        <title>Chromosome-level genome assembly of Triplophysa tibetana, a fish adapted to the harsh high-altitude environment of the Tibetan Plateau.</title>
        <authorList>
            <person name="Yang X."/>
            <person name="Liu H."/>
            <person name="Ma Z."/>
            <person name="Zou Y."/>
            <person name="Zou M."/>
            <person name="Mao Y."/>
            <person name="Li X."/>
            <person name="Wang H."/>
            <person name="Chen T."/>
            <person name="Wang W."/>
            <person name="Yang R."/>
        </authorList>
    </citation>
    <scope>NUCLEOTIDE SEQUENCE [LARGE SCALE GENOMIC DNA]</scope>
    <source>
        <strain evidence="1">TTIB1903HZAU</strain>
        <tissue evidence="1">Muscle</tissue>
    </source>
</reference>
<accession>A0A5A9PS04</accession>
<keyword evidence="2" id="KW-1185">Reference proteome</keyword>
<sequence length="223" mass="24740">MHMDAEWSRDPLSGDGNKRRSEVHLSRRWWTQVPDLGILLDEVCFTPDEELSLTVLKLLFSIKLSSPPPLRFIPRPYVSLLSLKCPICLSLSLSESSFLAPSERGALGVSDAVSGVYLLESEQMRGAEEHHGFRRTAATWNRNANARLSPDITDLLGAKHGYKKMKNRAAQLVKEQTEACKCVLSLFHNGTMRSAISRSHHHSAVAVLATRGQHNPSEGPHAP</sequence>
<comment type="caution">
    <text evidence="1">The sequence shown here is derived from an EMBL/GenBank/DDBJ whole genome shotgun (WGS) entry which is preliminary data.</text>
</comment>
<gene>
    <name evidence="1" type="ORF">E1301_Tti015280</name>
</gene>
<organism evidence="1 2">
    <name type="scientific">Triplophysa tibetana</name>
    <dbReference type="NCBI Taxonomy" id="1572043"/>
    <lineage>
        <taxon>Eukaryota</taxon>
        <taxon>Metazoa</taxon>
        <taxon>Chordata</taxon>
        <taxon>Craniata</taxon>
        <taxon>Vertebrata</taxon>
        <taxon>Euteleostomi</taxon>
        <taxon>Actinopterygii</taxon>
        <taxon>Neopterygii</taxon>
        <taxon>Teleostei</taxon>
        <taxon>Ostariophysi</taxon>
        <taxon>Cypriniformes</taxon>
        <taxon>Nemacheilidae</taxon>
        <taxon>Triplophysa</taxon>
    </lineage>
</organism>